<reference evidence="2" key="2">
    <citation type="submission" date="2021-04" db="EMBL/GenBank/DDBJ databases">
        <title>Taxonomy of Flavobacteriaceae bacterium ZY171143.</title>
        <authorList>
            <person name="Li F."/>
        </authorList>
    </citation>
    <scope>NUCLEOTIDE SEQUENCE [LARGE SCALE GENOMIC DNA]</scope>
    <source>
        <strain evidence="2">ZY171143</strain>
    </source>
</reference>
<dbReference type="RefSeq" id="WP_230475799.1">
    <property type="nucleotide sequence ID" value="NZ_CP072842.1"/>
</dbReference>
<dbReference type="Pfam" id="PF13835">
    <property type="entry name" value="DUF4194"/>
    <property type="match status" value="1"/>
</dbReference>
<protein>
    <submittedName>
        <fullName evidence="1">DUF4194 domain-containing protein</fullName>
    </submittedName>
</protein>
<name>A0ABX7XB83_9FLAO</name>
<reference evidence="1 2" key="1">
    <citation type="journal article" date="2021" name="Int. J. Syst. Evol. Microbiol.">
        <title>Faecalibacter bovis sp. nov., isolated from cow faeces.</title>
        <authorList>
            <person name="Li F."/>
            <person name="Zhao W."/>
            <person name="Hong Q."/>
            <person name="Shao Q."/>
            <person name="Song J."/>
            <person name="Yang S."/>
        </authorList>
    </citation>
    <scope>NUCLEOTIDE SEQUENCE [LARGE SCALE GENOMIC DNA]</scope>
    <source>
        <strain evidence="1 2">ZY171143</strain>
    </source>
</reference>
<evidence type="ECO:0000313" key="2">
    <source>
        <dbReference type="Proteomes" id="UP000672011"/>
    </source>
</evidence>
<dbReference type="EMBL" id="CP072842">
    <property type="protein sequence ID" value="QTV05171.1"/>
    <property type="molecule type" value="Genomic_DNA"/>
</dbReference>
<proteinExistence type="predicted"/>
<sequence length="193" mass="22963">MSNLEQHIKPYSKAIVKLLKQPIENHQSLWQDVLNYQVEIQNYLNLIGLELVVKKDEGFAYLRELEDREGNTIGLVSKRKIGFEASIILVVLRQSLEEFDQNPTQFDVSEKFITYQEIKEEVELFLPETYNKVKLLKDLDLNIRRIVDLGYLKEIDKNEFETKYQIHRIIKEKVTLDQLQEFKNKLEEYVESI</sequence>
<accession>A0ABX7XB83</accession>
<keyword evidence="2" id="KW-1185">Reference proteome</keyword>
<organism evidence="1 2">
    <name type="scientific">Faecalibacter bovis</name>
    <dbReference type="NCBI Taxonomy" id="2898187"/>
    <lineage>
        <taxon>Bacteria</taxon>
        <taxon>Pseudomonadati</taxon>
        <taxon>Bacteroidota</taxon>
        <taxon>Flavobacteriia</taxon>
        <taxon>Flavobacteriales</taxon>
        <taxon>Weeksellaceae</taxon>
        <taxon>Faecalibacter</taxon>
    </lineage>
</organism>
<dbReference type="Proteomes" id="UP000672011">
    <property type="component" value="Chromosome"/>
</dbReference>
<dbReference type="InterPro" id="IPR025449">
    <property type="entry name" value="JetB"/>
</dbReference>
<evidence type="ECO:0000313" key="1">
    <source>
        <dbReference type="EMBL" id="QTV05171.1"/>
    </source>
</evidence>
<gene>
    <name evidence="1" type="ORF">J9309_10305</name>
</gene>